<dbReference type="EMBL" id="BJYU01000016">
    <property type="protein sequence ID" value="GEO13847.1"/>
    <property type="molecule type" value="Genomic_DNA"/>
</dbReference>
<sequence>MSDTSLAEAIAQVPLTFSDWKPLRHLEDPLHKDLSAVTRIGDCLFLACDETASVERLQHLDDGSFGHHQHFALDALVDLPAGADGEMDIEGLCADEGFLWIVGSHSRKRSKPKRDENDRSEALQNMEEIEREPNRYFLGRIPLVEEAPGIFTPTRSDGERQSAWLKLGKKRSALERWLSEDPHLGPFLNIPSKENGFDVEGLAVKGDRVWLGLRGPVLRGHAVVLDLELTQKGQDRLKARRIDGERRYRKHLLDTRGLGIRDMQFAGDDLLLLVGPTMSLEGPAFVLRWRGAAHDDSSGVIAPERIETVAELPYQLHVDHPEGLELWPEAGDGSLLIIYDAPAPERTDPDTFTVRADVICPRQAEDGRS</sequence>
<proteinExistence type="predicted"/>
<dbReference type="RefSeq" id="WP_210207426.1">
    <property type="nucleotide sequence ID" value="NZ_BJYU01000016.1"/>
</dbReference>
<organism evidence="2 3">
    <name type="scientific">Microvirga aerophila</name>
    <dbReference type="NCBI Taxonomy" id="670291"/>
    <lineage>
        <taxon>Bacteria</taxon>
        <taxon>Pseudomonadati</taxon>
        <taxon>Pseudomonadota</taxon>
        <taxon>Alphaproteobacteria</taxon>
        <taxon>Hyphomicrobiales</taxon>
        <taxon>Methylobacteriaceae</taxon>
        <taxon>Microvirga</taxon>
    </lineage>
</organism>
<reference evidence="2 3" key="1">
    <citation type="submission" date="2019-07" db="EMBL/GenBank/DDBJ databases">
        <title>Whole genome shotgun sequence of Microvirga aerophila NBRC 106136.</title>
        <authorList>
            <person name="Hosoyama A."/>
            <person name="Uohara A."/>
            <person name="Ohji S."/>
            <person name="Ichikawa N."/>
        </authorList>
    </citation>
    <scope>NUCLEOTIDE SEQUENCE [LARGE SCALE GENOMIC DNA]</scope>
    <source>
        <strain evidence="2 3">NBRC 106136</strain>
    </source>
</reference>
<keyword evidence="3" id="KW-1185">Reference proteome</keyword>
<dbReference type="Pfam" id="PF12275">
    <property type="entry name" value="DUF3616"/>
    <property type="match status" value="1"/>
</dbReference>
<feature type="domain" description="DUF3616" evidence="1">
    <location>
        <begin position="33"/>
        <end position="357"/>
    </location>
</feature>
<name>A0A512BPV1_9HYPH</name>
<comment type="caution">
    <text evidence="2">The sequence shown here is derived from an EMBL/GenBank/DDBJ whole genome shotgun (WGS) entry which is preliminary data.</text>
</comment>
<evidence type="ECO:0000259" key="1">
    <source>
        <dbReference type="Pfam" id="PF12275"/>
    </source>
</evidence>
<dbReference type="Proteomes" id="UP000321085">
    <property type="component" value="Unassembled WGS sequence"/>
</dbReference>
<dbReference type="AlphaFoldDB" id="A0A512BPV1"/>
<protein>
    <recommendedName>
        <fullName evidence="1">DUF3616 domain-containing protein</fullName>
    </recommendedName>
</protein>
<evidence type="ECO:0000313" key="3">
    <source>
        <dbReference type="Proteomes" id="UP000321085"/>
    </source>
</evidence>
<accession>A0A512BPV1</accession>
<gene>
    <name evidence="2" type="ORF">MAE02_15430</name>
</gene>
<dbReference type="InterPro" id="IPR022060">
    <property type="entry name" value="DUF3616"/>
</dbReference>
<evidence type="ECO:0000313" key="2">
    <source>
        <dbReference type="EMBL" id="GEO13847.1"/>
    </source>
</evidence>